<dbReference type="SUPFAM" id="SSF53254">
    <property type="entry name" value="Phosphoglycerate mutase-like"/>
    <property type="match status" value="1"/>
</dbReference>
<dbReference type="InterPro" id="IPR016274">
    <property type="entry name" value="Histidine_acid_Pase_euk"/>
</dbReference>
<protein>
    <submittedName>
        <fullName evidence="5">Phosphoglycerate mutase-like protein</fullName>
    </submittedName>
</protein>
<accession>A0A2J5HT72</accession>
<organism evidence="5 6">
    <name type="scientific">Aspergillus taichungensis</name>
    <dbReference type="NCBI Taxonomy" id="482145"/>
    <lineage>
        <taxon>Eukaryota</taxon>
        <taxon>Fungi</taxon>
        <taxon>Dikarya</taxon>
        <taxon>Ascomycota</taxon>
        <taxon>Pezizomycotina</taxon>
        <taxon>Eurotiomycetes</taxon>
        <taxon>Eurotiomycetidae</taxon>
        <taxon>Eurotiales</taxon>
        <taxon>Aspergillaceae</taxon>
        <taxon>Aspergillus</taxon>
        <taxon>Aspergillus subgen. Circumdati</taxon>
    </lineage>
</organism>
<dbReference type="InterPro" id="IPR000560">
    <property type="entry name" value="His_Pase_clade-2"/>
</dbReference>
<gene>
    <name evidence="5" type="ORF">BDW42DRAFT_186131</name>
</gene>
<evidence type="ECO:0000313" key="5">
    <source>
        <dbReference type="EMBL" id="PLN80421.1"/>
    </source>
</evidence>
<dbReference type="AlphaFoldDB" id="A0A2J5HT72"/>
<evidence type="ECO:0000256" key="3">
    <source>
        <dbReference type="PIRSR" id="PIRSR000894-2"/>
    </source>
</evidence>
<dbReference type="GO" id="GO:0003993">
    <property type="term" value="F:acid phosphatase activity"/>
    <property type="evidence" value="ECO:0007669"/>
    <property type="project" value="TreeGrafter"/>
</dbReference>
<feature type="disulfide bond" evidence="3">
    <location>
        <begin position="237"/>
        <end position="250"/>
    </location>
</feature>
<keyword evidence="1" id="KW-0378">Hydrolase</keyword>
<dbReference type="FunFam" id="3.40.50.1240:FF:000065">
    <property type="entry name" value="Similar to histidine acid phosphatase"/>
    <property type="match status" value="1"/>
</dbReference>
<dbReference type="EMBL" id="KZ559548">
    <property type="protein sequence ID" value="PLN80421.1"/>
    <property type="molecule type" value="Genomic_DNA"/>
</dbReference>
<dbReference type="Proteomes" id="UP000235023">
    <property type="component" value="Unassembled WGS sequence"/>
</dbReference>
<feature type="signal peptide" evidence="4">
    <location>
        <begin position="1"/>
        <end position="16"/>
    </location>
</feature>
<evidence type="ECO:0000256" key="1">
    <source>
        <dbReference type="ARBA" id="ARBA00022801"/>
    </source>
</evidence>
<dbReference type="Pfam" id="PF00328">
    <property type="entry name" value="His_Phos_2"/>
    <property type="match status" value="1"/>
</dbReference>
<keyword evidence="4" id="KW-0732">Signal</keyword>
<evidence type="ECO:0000313" key="6">
    <source>
        <dbReference type="Proteomes" id="UP000235023"/>
    </source>
</evidence>
<keyword evidence="2" id="KW-0325">Glycoprotein</keyword>
<feature type="disulfide bond" evidence="3">
    <location>
        <begin position="47"/>
        <end position="371"/>
    </location>
</feature>
<dbReference type="PANTHER" id="PTHR20963">
    <property type="entry name" value="MULTIPLE INOSITOL POLYPHOSPHATE PHOSPHATASE-RELATED"/>
    <property type="match status" value="1"/>
</dbReference>
<dbReference type="GO" id="GO:0009277">
    <property type="term" value="C:fungal-type cell wall"/>
    <property type="evidence" value="ECO:0007669"/>
    <property type="project" value="TreeGrafter"/>
</dbReference>
<evidence type="ECO:0000256" key="4">
    <source>
        <dbReference type="SAM" id="SignalP"/>
    </source>
</evidence>
<feature type="chain" id="PRO_5014392631" evidence="4">
    <location>
        <begin position="17"/>
        <end position="440"/>
    </location>
</feature>
<dbReference type="OrthoDB" id="6509975at2759"/>
<dbReference type="PANTHER" id="PTHR20963:SF14">
    <property type="entry name" value="ACID PHOSPHATASE, PUTATIVE-RELATED"/>
    <property type="match status" value="1"/>
</dbReference>
<dbReference type="PIRSF" id="PIRSF000894">
    <property type="entry name" value="Acid_phosphatase"/>
    <property type="match status" value="1"/>
</dbReference>
<dbReference type="InterPro" id="IPR029033">
    <property type="entry name" value="His_PPase_superfam"/>
</dbReference>
<evidence type="ECO:0000256" key="2">
    <source>
        <dbReference type="ARBA" id="ARBA00023180"/>
    </source>
</evidence>
<feature type="disulfide bond" evidence="3">
    <location>
        <begin position="396"/>
        <end position="404"/>
    </location>
</feature>
<dbReference type="Gene3D" id="3.40.50.1240">
    <property type="entry name" value="Phosphoglycerate mutase-like"/>
    <property type="match status" value="1"/>
</dbReference>
<sequence>MRSNLLLSSFALATNAASFNPLHHLAGIAPTWKPHNPPLDTKPPAGCNATKAAYLVRHAAIYGNDFDYDTYIEPFVEKLAQSAQDWTAADSLSFLADWTPPNEEAHMEEITRVGTNEAITLGVEVQERYADLKPPAKVWASSADRTVRSADGFITGFTNNHREEIDLETVPEEENTGANSLTPYKACPAYSSSYGSDQSITQTYQKVYTRPIIERLRKLAPSFNFTRTDIVAMFELCGYETVIRGDSPFCSLDLFTPAEWLSFEYGNDLMYFHNTGYGRPLSPRLGYPWVRAVTDALADGSSAQDLYVSFTHREVPPVIATALGLYNNSDFSGANNPNLTMPSDRINYHRAWKSSEILPFLTHIAIEKMECGAEGYHDGDYYRVLVNSSPQPLTECRDGPGESCSAGEFLRFVDERGAQFGDFGVACGDLDAPGNLTLYE</sequence>
<reference evidence="6" key="1">
    <citation type="submission" date="2017-12" db="EMBL/GenBank/DDBJ databases">
        <authorList>
            <consortium name="DOE Joint Genome Institute"/>
            <person name="Mondo S.J."/>
            <person name="Kjaerbolling I."/>
            <person name="Vesth T.C."/>
            <person name="Frisvad J.C."/>
            <person name="Nybo J.L."/>
            <person name="Theobald S."/>
            <person name="Kuo A."/>
            <person name="Bowyer P."/>
            <person name="Matsuda Y."/>
            <person name="Lyhne E.K."/>
            <person name="Kogle M.E."/>
            <person name="Clum A."/>
            <person name="Lipzen A."/>
            <person name="Salamov A."/>
            <person name="Ngan C.Y."/>
            <person name="Daum C."/>
            <person name="Chiniquy J."/>
            <person name="Barry K."/>
            <person name="LaButti K."/>
            <person name="Haridas S."/>
            <person name="Simmons B.A."/>
            <person name="Magnuson J.K."/>
            <person name="Mortensen U.H."/>
            <person name="Larsen T.O."/>
            <person name="Grigoriev I.V."/>
            <person name="Baker S.E."/>
            <person name="Andersen M.R."/>
            <person name="Nordberg H.P."/>
            <person name="Cantor M.N."/>
            <person name="Hua S.X."/>
        </authorList>
    </citation>
    <scope>NUCLEOTIDE SEQUENCE [LARGE SCALE GENOMIC DNA]</scope>
    <source>
        <strain evidence="6">IBT 19404</strain>
    </source>
</reference>
<name>A0A2J5HT72_9EURO</name>
<keyword evidence="3" id="KW-1015">Disulfide bond</keyword>
<proteinExistence type="predicted"/>
<keyword evidence="6" id="KW-1185">Reference proteome</keyword>
<dbReference type="CDD" id="cd07061">
    <property type="entry name" value="HP_HAP_like"/>
    <property type="match status" value="1"/>
</dbReference>